<dbReference type="AlphaFoldDB" id="A0AAQ1PJ98"/>
<accession>A0AAQ1PJ98</accession>
<organism evidence="2 5">
    <name type="scientific">Elizabethkingia miricola</name>
    <name type="common">Chryseobacterium miricola</name>
    <dbReference type="NCBI Taxonomy" id="172045"/>
    <lineage>
        <taxon>Bacteria</taxon>
        <taxon>Pseudomonadati</taxon>
        <taxon>Bacteroidota</taxon>
        <taxon>Flavobacteriia</taxon>
        <taxon>Flavobacteriales</taxon>
        <taxon>Weeksellaceae</taxon>
        <taxon>Elizabethkingia</taxon>
    </lineage>
</organism>
<evidence type="ECO:0000313" key="2">
    <source>
        <dbReference type="EMBL" id="MDQ8748288.1"/>
    </source>
</evidence>
<protein>
    <submittedName>
        <fullName evidence="2">Uncharacterized protein</fullName>
    </submittedName>
</protein>
<dbReference type="EMBL" id="JAUCQJ010000002">
    <property type="protein sequence ID" value="MDQ8748288.1"/>
    <property type="molecule type" value="Genomic_DNA"/>
</dbReference>
<dbReference type="RefSeq" id="WP_223200285.1">
    <property type="nucleotide sequence ID" value="NZ_CP040516.1"/>
</dbReference>
<evidence type="ECO:0000313" key="5">
    <source>
        <dbReference type="Proteomes" id="UP001239265"/>
    </source>
</evidence>
<evidence type="ECO:0000313" key="4">
    <source>
        <dbReference type="Proteomes" id="UP000324513"/>
    </source>
</evidence>
<dbReference type="EMBL" id="VNHK01000014">
    <property type="protein sequence ID" value="TYO88089.1"/>
    <property type="molecule type" value="Genomic_DNA"/>
</dbReference>
<name>A0AAQ1PJ98_ELIMR</name>
<reference evidence="3 4" key="1">
    <citation type="submission" date="2019-07" db="EMBL/GenBank/DDBJ databases">
        <title>Genomic Encyclopedia of Archaeal and Bacterial Type Strains, Phase II (KMG-II): from individual species to whole genera.</title>
        <authorList>
            <person name="Goeker M."/>
        </authorList>
    </citation>
    <scope>NUCLEOTIDE SEQUENCE [LARGE SCALE GENOMIC DNA]</scope>
    <source>
        <strain evidence="3 4">DSM 14571</strain>
    </source>
</reference>
<sequence length="112" mass="13051">MSTKMWLALRILTAVLCLCMMGLWFATQVPRNDLDQFMQMSGGRGFRIKYSVIVLMAIFLLYFWAVRPRNINQASKTKRLLFAAFFFISAFIALFGIGFLILIMYNPKPIYF</sequence>
<proteinExistence type="predicted"/>
<dbReference type="Proteomes" id="UP000324513">
    <property type="component" value="Unassembled WGS sequence"/>
</dbReference>
<gene>
    <name evidence="3" type="ORF">LX74_03451</name>
    <name evidence="2" type="ORF">QT385_06545</name>
</gene>
<evidence type="ECO:0000313" key="3">
    <source>
        <dbReference type="EMBL" id="TYO88089.1"/>
    </source>
</evidence>
<keyword evidence="1" id="KW-0812">Transmembrane</keyword>
<keyword evidence="1" id="KW-0472">Membrane</keyword>
<dbReference type="Proteomes" id="UP001239265">
    <property type="component" value="Unassembled WGS sequence"/>
</dbReference>
<reference evidence="2 5" key="2">
    <citation type="submission" date="2023-06" db="EMBL/GenBank/DDBJ databases">
        <title>Nosocomial Elizabethkingia miricola genome.</title>
        <authorList>
            <person name="Morgado S."/>
            <person name="Fonseca E."/>
            <person name="Freitas F."/>
            <person name="Vicente A.C."/>
        </authorList>
    </citation>
    <scope>NUCLEOTIDE SEQUENCE [LARGE SCALE GENOMIC DNA]</scope>
    <source>
        <strain evidence="2 5">EM15</strain>
    </source>
</reference>
<feature type="transmembrane region" description="Helical" evidence="1">
    <location>
        <begin position="7"/>
        <end position="27"/>
    </location>
</feature>
<feature type="transmembrane region" description="Helical" evidence="1">
    <location>
        <begin position="80"/>
        <end position="105"/>
    </location>
</feature>
<feature type="transmembrane region" description="Helical" evidence="1">
    <location>
        <begin position="47"/>
        <end position="68"/>
    </location>
</feature>
<keyword evidence="1" id="KW-1133">Transmembrane helix</keyword>
<keyword evidence="4" id="KW-1185">Reference proteome</keyword>
<comment type="caution">
    <text evidence="2">The sequence shown here is derived from an EMBL/GenBank/DDBJ whole genome shotgun (WGS) entry which is preliminary data.</text>
</comment>
<evidence type="ECO:0000256" key="1">
    <source>
        <dbReference type="SAM" id="Phobius"/>
    </source>
</evidence>